<dbReference type="RefSeq" id="WP_142940818.1">
    <property type="nucleotide sequence ID" value="NZ_VIKR01000001.1"/>
</dbReference>
<accession>A0A545TJ27</accession>
<proteinExistence type="predicted"/>
<dbReference type="AlphaFoldDB" id="A0A545TJ27"/>
<gene>
    <name evidence="1" type="ORF">FLL45_04670</name>
</gene>
<sequence>MGKTRLESLSDFAEAAHARIQKDYLHINPVVGLHQGMRDIGFPTDMMTIDCLKTQRRIIILLSDEQPDILSYQFAYRDKDPADSFEVMAFKELTEQILYDWIAKYFATEDN</sequence>
<reference evidence="1 2" key="1">
    <citation type="submission" date="2019-06" db="EMBL/GenBank/DDBJ databases">
        <title>Draft genome of Aliikangiella marina GYP-15.</title>
        <authorList>
            <person name="Wang G."/>
        </authorList>
    </citation>
    <scope>NUCLEOTIDE SEQUENCE [LARGE SCALE GENOMIC DNA]</scope>
    <source>
        <strain evidence="1 2">GYP-15</strain>
    </source>
</reference>
<protein>
    <submittedName>
        <fullName evidence="1">Uncharacterized protein</fullName>
    </submittedName>
</protein>
<keyword evidence="2" id="KW-1185">Reference proteome</keyword>
<evidence type="ECO:0000313" key="1">
    <source>
        <dbReference type="EMBL" id="TQV77244.1"/>
    </source>
</evidence>
<dbReference type="OrthoDB" id="6182692at2"/>
<dbReference type="Proteomes" id="UP000317839">
    <property type="component" value="Unassembled WGS sequence"/>
</dbReference>
<organism evidence="1 2">
    <name type="scientific">Aliikangiella marina</name>
    <dbReference type="NCBI Taxonomy" id="1712262"/>
    <lineage>
        <taxon>Bacteria</taxon>
        <taxon>Pseudomonadati</taxon>
        <taxon>Pseudomonadota</taxon>
        <taxon>Gammaproteobacteria</taxon>
        <taxon>Oceanospirillales</taxon>
        <taxon>Pleioneaceae</taxon>
        <taxon>Aliikangiella</taxon>
    </lineage>
</organism>
<comment type="caution">
    <text evidence="1">The sequence shown here is derived from an EMBL/GenBank/DDBJ whole genome shotgun (WGS) entry which is preliminary data.</text>
</comment>
<name>A0A545TJ27_9GAMM</name>
<evidence type="ECO:0000313" key="2">
    <source>
        <dbReference type="Proteomes" id="UP000317839"/>
    </source>
</evidence>
<dbReference type="EMBL" id="VIKR01000001">
    <property type="protein sequence ID" value="TQV77244.1"/>
    <property type="molecule type" value="Genomic_DNA"/>
</dbReference>